<comment type="subcellular location">
    <subcellularLocation>
        <location evidence="1 7">Cell membrane</location>
        <topology evidence="1 7">Multi-pass membrane protein</topology>
    </subcellularLocation>
</comment>
<dbReference type="NCBIfam" id="NF045476">
    <property type="entry name" value="Opp4C"/>
    <property type="match status" value="1"/>
</dbReference>
<protein>
    <submittedName>
        <fullName evidence="10">ABC transporter permease</fullName>
    </submittedName>
</protein>
<evidence type="ECO:0000256" key="8">
    <source>
        <dbReference type="SAM" id="MobiDB-lite"/>
    </source>
</evidence>
<dbReference type="InterPro" id="IPR025966">
    <property type="entry name" value="OppC_N"/>
</dbReference>
<dbReference type="InterPro" id="IPR000515">
    <property type="entry name" value="MetI-like"/>
</dbReference>
<evidence type="ECO:0000256" key="2">
    <source>
        <dbReference type="ARBA" id="ARBA00022448"/>
    </source>
</evidence>
<proteinExistence type="inferred from homology"/>
<dbReference type="PANTHER" id="PTHR43386">
    <property type="entry name" value="OLIGOPEPTIDE TRANSPORT SYSTEM PERMEASE PROTEIN APPC"/>
    <property type="match status" value="1"/>
</dbReference>
<dbReference type="Gene3D" id="1.10.3720.10">
    <property type="entry name" value="MetI-like"/>
    <property type="match status" value="1"/>
</dbReference>
<evidence type="ECO:0000256" key="7">
    <source>
        <dbReference type="RuleBase" id="RU363032"/>
    </source>
</evidence>
<keyword evidence="4 7" id="KW-0812">Transmembrane</keyword>
<evidence type="ECO:0000256" key="1">
    <source>
        <dbReference type="ARBA" id="ARBA00004651"/>
    </source>
</evidence>
<dbReference type="CDD" id="cd06261">
    <property type="entry name" value="TM_PBP2"/>
    <property type="match status" value="1"/>
</dbReference>
<name>A0ABP9GZ22_9ACTN</name>
<keyword evidence="11" id="KW-1185">Reference proteome</keyword>
<evidence type="ECO:0000256" key="6">
    <source>
        <dbReference type="ARBA" id="ARBA00023136"/>
    </source>
</evidence>
<gene>
    <name evidence="10" type="ORF">GCM10023205_19250</name>
</gene>
<evidence type="ECO:0000256" key="4">
    <source>
        <dbReference type="ARBA" id="ARBA00022692"/>
    </source>
</evidence>
<feature type="transmembrane region" description="Helical" evidence="7">
    <location>
        <begin position="106"/>
        <end position="134"/>
    </location>
</feature>
<dbReference type="Pfam" id="PF12911">
    <property type="entry name" value="OppC_N"/>
    <property type="match status" value="1"/>
</dbReference>
<dbReference type="SUPFAM" id="SSF161098">
    <property type="entry name" value="MetI-like"/>
    <property type="match status" value="1"/>
</dbReference>
<accession>A0ABP9GZ22</accession>
<evidence type="ECO:0000256" key="3">
    <source>
        <dbReference type="ARBA" id="ARBA00022475"/>
    </source>
</evidence>
<comment type="caution">
    <text evidence="10">The sequence shown here is derived from an EMBL/GenBank/DDBJ whole genome shotgun (WGS) entry which is preliminary data.</text>
</comment>
<comment type="similarity">
    <text evidence="7">Belongs to the binding-protein-dependent transport system permease family.</text>
</comment>
<feature type="region of interest" description="Disordered" evidence="8">
    <location>
        <begin position="1"/>
        <end position="24"/>
    </location>
</feature>
<keyword evidence="5 7" id="KW-1133">Transmembrane helix</keyword>
<dbReference type="RefSeq" id="WP_345674920.1">
    <property type="nucleotide sequence ID" value="NZ_BAABHS010000005.1"/>
</dbReference>
<dbReference type="InterPro" id="IPR053523">
    <property type="entry name" value="Oligopeptide_permease_AppC"/>
</dbReference>
<evidence type="ECO:0000313" key="11">
    <source>
        <dbReference type="Proteomes" id="UP001500466"/>
    </source>
</evidence>
<dbReference type="InterPro" id="IPR050366">
    <property type="entry name" value="BP-dependent_transpt_permease"/>
</dbReference>
<evidence type="ECO:0000256" key="5">
    <source>
        <dbReference type="ARBA" id="ARBA00022989"/>
    </source>
</evidence>
<evidence type="ECO:0000313" key="10">
    <source>
        <dbReference type="EMBL" id="GAA4957062.1"/>
    </source>
</evidence>
<evidence type="ECO:0000259" key="9">
    <source>
        <dbReference type="PROSITE" id="PS50928"/>
    </source>
</evidence>
<dbReference type="Proteomes" id="UP001500466">
    <property type="component" value="Unassembled WGS sequence"/>
</dbReference>
<dbReference type="PANTHER" id="PTHR43386:SF1">
    <property type="entry name" value="D,D-DIPEPTIDE TRANSPORT SYSTEM PERMEASE PROTEIN DDPC-RELATED"/>
    <property type="match status" value="1"/>
</dbReference>
<dbReference type="InterPro" id="IPR035906">
    <property type="entry name" value="MetI-like_sf"/>
</dbReference>
<feature type="transmembrane region" description="Helical" evidence="7">
    <location>
        <begin position="41"/>
        <end position="63"/>
    </location>
</feature>
<feature type="domain" description="ABC transmembrane type-1" evidence="9">
    <location>
        <begin position="102"/>
        <end position="293"/>
    </location>
</feature>
<feature type="transmembrane region" description="Helical" evidence="7">
    <location>
        <begin position="146"/>
        <end position="172"/>
    </location>
</feature>
<dbReference type="EMBL" id="BAABHS010000005">
    <property type="protein sequence ID" value="GAA4957062.1"/>
    <property type="molecule type" value="Genomic_DNA"/>
</dbReference>
<organism evidence="10 11">
    <name type="scientific">Yinghuangia aomiensis</name>
    <dbReference type="NCBI Taxonomy" id="676205"/>
    <lineage>
        <taxon>Bacteria</taxon>
        <taxon>Bacillati</taxon>
        <taxon>Actinomycetota</taxon>
        <taxon>Actinomycetes</taxon>
        <taxon>Kitasatosporales</taxon>
        <taxon>Streptomycetaceae</taxon>
        <taxon>Yinghuangia</taxon>
    </lineage>
</organism>
<keyword evidence="2 7" id="KW-0813">Transport</keyword>
<reference evidence="11" key="1">
    <citation type="journal article" date="2019" name="Int. J. Syst. Evol. Microbiol.">
        <title>The Global Catalogue of Microorganisms (GCM) 10K type strain sequencing project: providing services to taxonomists for standard genome sequencing and annotation.</title>
        <authorList>
            <consortium name="The Broad Institute Genomics Platform"/>
            <consortium name="The Broad Institute Genome Sequencing Center for Infectious Disease"/>
            <person name="Wu L."/>
            <person name="Ma J."/>
        </authorList>
    </citation>
    <scope>NUCLEOTIDE SEQUENCE [LARGE SCALE GENOMIC DNA]</scope>
    <source>
        <strain evidence="11">JCM 17986</strain>
    </source>
</reference>
<dbReference type="Pfam" id="PF00528">
    <property type="entry name" value="BPD_transp_1"/>
    <property type="match status" value="1"/>
</dbReference>
<keyword evidence="6 7" id="KW-0472">Membrane</keyword>
<keyword evidence="3" id="KW-1003">Cell membrane</keyword>
<dbReference type="PROSITE" id="PS50928">
    <property type="entry name" value="ABC_TM1"/>
    <property type="match status" value="1"/>
</dbReference>
<sequence>MTVSTDTTIAGPGPAPAGGAVAGPRRTPARMALRRFRRNKLAVAGAAVLGLVLVLAVFAPLIARHSPNQVDLDALRQGPSAKHWFGTDSSGRDVFSRVVHAGRVSLLVGVSAALISVVIGTLLGAVAGLLGGVVDSAVMRLADIVLSFPTVIAIVVLAGVLGPSVTMLVIAIGATHWPQACRVVRGVALGLREQDYLHAARAGGAGPWWLVRKHIVPASLPPVAVAATLAVAQAVLLEATLSFLGLGVQPPQASWGNMLNDAQSLTLIESAPWMWLPPGIAIAVTVLSVNFVGDGLRDAGDPRQSKGARP</sequence>